<keyword evidence="3" id="KW-1003">Cell membrane</keyword>
<feature type="transmembrane region" description="Helical" evidence="8">
    <location>
        <begin position="461"/>
        <end position="479"/>
    </location>
</feature>
<dbReference type="GO" id="GO:0042910">
    <property type="term" value="F:xenobiotic transmembrane transporter activity"/>
    <property type="evidence" value="ECO:0007669"/>
    <property type="project" value="TreeGrafter"/>
</dbReference>
<accession>A0A7T4UQ71</accession>
<evidence type="ECO:0000256" key="7">
    <source>
        <dbReference type="ARBA" id="ARBA00023136"/>
    </source>
</evidence>
<dbReference type="PANTHER" id="PTHR32063:SF28">
    <property type="entry name" value="BLR2861 PROTEIN"/>
    <property type="match status" value="1"/>
</dbReference>
<feature type="transmembrane region" description="Helical" evidence="8">
    <location>
        <begin position="943"/>
        <end position="964"/>
    </location>
</feature>
<sequence>MRFTDLFIRRPLLAWVLNALILLFGVVAFSYMELRPYPDVENAQIIINTSYPGASADVVQGFVTGPMQRAIVAAEGIDYYYSRTQDGLSTINVRVDTRFDADDVVTDIVGKIASVRGEMPENVMEPVVTKFAGGLAPVWIRMQDSEMSAEQITEFFYRVVRPALFNVEGAAGLMPIGQRPFAMRLWLDPVRMAAMDVTAAEVQHAVQSNNYISEAGEIRNTMVVQPIRAATDINTASEFADIVIREKDGALVRLRDVATVELGAEPLRQKGFVNGEPSLLAGIDMAPDSNPLELSHNVREAVDTLQSQLPPTMRLEVFFDLGKFVADSLREVSMTLLEALVIVGVIALLFFGNPRAVLIMMISIPVSLVGTFLIMWSLGYSLNLFTLLALVIAIGLVVDDTIVVVENIHRYIEQGQPPMEAALVGAKEVIAPVIAMSLTLVAVFLPVGFIEGLSGQLIREFVFTLAGSVVISGVVALTLSPMLSSRILKTEEDNSIAHWLDERFDRLRQGYANKLHGALKYRPVWLMTAIVVTAAIPFLFNLSEKELVPLEDTGNLHIAYTAPAHMSEEYVTRHGDMIEELFKELPGVANTLRFELMMEDGTSLAVAEFKPWSERDFNVLDLQRPFQQKLDTLTGVRANAFILDISPAAGGANLPIQMAIRTTEDFRELSQVSERFLEEIRASGNFMFVDSDLKYTKPEIKVDIDRDKAGELGISMADIGSTLSAMMGEGYINRFSYEGESYKVIPQASVDKRFDQSWLERYYVRTRSGDSIPLGAIVETEVTSKPSGRLQFEGMNAATLSMIMFPDVSMDEAIDYLNTTAERILPQGYGIDYGGKSRTHLQEGNTLLIAFILALVTIYLFLVAQYESLRDPLVVLITVPMSISGALLFLSVDIVTLSLFSQVGLITLVGLISKHGILVVDFARRLQEQGVAFEEAIIEAASIRLRPILMTTAAIVVAVLPLLMASGPGAESRHHIGLVIAAGMVIGTLFTLFVLPVMYTYIAKRRQPS</sequence>
<keyword evidence="5 8" id="KW-0812">Transmembrane</keyword>
<feature type="transmembrane region" description="Helical" evidence="8">
    <location>
        <begin position="384"/>
        <end position="408"/>
    </location>
</feature>
<keyword evidence="10" id="KW-1185">Reference proteome</keyword>
<dbReference type="GO" id="GO:0005886">
    <property type="term" value="C:plasma membrane"/>
    <property type="evidence" value="ECO:0007669"/>
    <property type="project" value="UniProtKB-SubCell"/>
</dbReference>
<feature type="transmembrane region" description="Helical" evidence="8">
    <location>
        <begin position="847"/>
        <end position="866"/>
    </location>
</feature>
<dbReference type="PANTHER" id="PTHR32063">
    <property type="match status" value="1"/>
</dbReference>
<keyword evidence="4" id="KW-0997">Cell inner membrane</keyword>
<evidence type="ECO:0000256" key="2">
    <source>
        <dbReference type="ARBA" id="ARBA00022448"/>
    </source>
</evidence>
<feature type="transmembrane region" description="Helical" evidence="8">
    <location>
        <begin position="976"/>
        <end position="1002"/>
    </location>
</feature>
<dbReference type="KEGG" id="snan:I6N98_00355"/>
<dbReference type="InterPro" id="IPR027463">
    <property type="entry name" value="AcrB_DN_DC_subdom"/>
</dbReference>
<dbReference type="SUPFAM" id="SSF82693">
    <property type="entry name" value="Multidrug efflux transporter AcrB pore domain, PN1, PN2, PC1 and PC2 subdomains"/>
    <property type="match status" value="3"/>
</dbReference>
<dbReference type="AlphaFoldDB" id="A0A7T4UQ71"/>
<feature type="transmembrane region" description="Helical" evidence="8">
    <location>
        <begin position="873"/>
        <end position="897"/>
    </location>
</feature>
<dbReference type="EMBL" id="CP066167">
    <property type="protein sequence ID" value="QQD18366.1"/>
    <property type="molecule type" value="Genomic_DNA"/>
</dbReference>
<dbReference type="PRINTS" id="PR00702">
    <property type="entry name" value="ACRIFLAVINRP"/>
</dbReference>
<keyword evidence="2" id="KW-0813">Transport</keyword>
<dbReference type="Gene3D" id="3.30.2090.10">
    <property type="entry name" value="Multidrug efflux transporter AcrB TolC docking domain, DN and DC subdomains"/>
    <property type="match status" value="2"/>
</dbReference>
<dbReference type="Pfam" id="PF00873">
    <property type="entry name" value="ACR_tran"/>
    <property type="match status" value="1"/>
</dbReference>
<dbReference type="Gene3D" id="3.30.70.1440">
    <property type="entry name" value="Multidrug efflux transporter AcrB pore domain"/>
    <property type="match status" value="1"/>
</dbReference>
<evidence type="ECO:0000256" key="3">
    <source>
        <dbReference type="ARBA" id="ARBA00022475"/>
    </source>
</evidence>
<feature type="transmembrane region" description="Helical" evidence="8">
    <location>
        <begin position="524"/>
        <end position="542"/>
    </location>
</feature>
<feature type="transmembrane region" description="Helical" evidence="8">
    <location>
        <begin position="903"/>
        <end position="923"/>
    </location>
</feature>
<feature type="transmembrane region" description="Helical" evidence="8">
    <location>
        <begin position="358"/>
        <end position="378"/>
    </location>
</feature>
<dbReference type="InterPro" id="IPR001036">
    <property type="entry name" value="Acrflvin-R"/>
</dbReference>
<evidence type="ECO:0000256" key="4">
    <source>
        <dbReference type="ARBA" id="ARBA00022519"/>
    </source>
</evidence>
<evidence type="ECO:0000256" key="5">
    <source>
        <dbReference type="ARBA" id="ARBA00022692"/>
    </source>
</evidence>
<reference evidence="9 10" key="1">
    <citation type="submission" date="2020-12" db="EMBL/GenBank/DDBJ databases">
        <authorList>
            <person name="Shan Y."/>
        </authorList>
    </citation>
    <scope>NUCLEOTIDE SEQUENCE [LARGE SCALE GENOMIC DNA]</scope>
    <source>
        <strain evidence="10">csc3.9</strain>
    </source>
</reference>
<evidence type="ECO:0000313" key="9">
    <source>
        <dbReference type="EMBL" id="QQD18366.1"/>
    </source>
</evidence>
<dbReference type="Gene3D" id="3.30.70.1430">
    <property type="entry name" value="Multidrug efflux transporter AcrB pore domain"/>
    <property type="match status" value="2"/>
</dbReference>
<keyword evidence="6 8" id="KW-1133">Transmembrane helix</keyword>
<evidence type="ECO:0000256" key="6">
    <source>
        <dbReference type="ARBA" id="ARBA00022989"/>
    </source>
</evidence>
<evidence type="ECO:0000313" key="10">
    <source>
        <dbReference type="Proteomes" id="UP000596063"/>
    </source>
</evidence>
<proteinExistence type="predicted"/>
<dbReference type="SUPFAM" id="SSF82714">
    <property type="entry name" value="Multidrug efflux transporter AcrB TolC docking domain, DN and DC subdomains"/>
    <property type="match status" value="2"/>
</dbReference>
<keyword evidence="7 8" id="KW-0472">Membrane</keyword>
<organism evidence="9 10">
    <name type="scientific">Spongiibacter nanhainus</name>
    <dbReference type="NCBI Taxonomy" id="2794344"/>
    <lineage>
        <taxon>Bacteria</taxon>
        <taxon>Pseudomonadati</taxon>
        <taxon>Pseudomonadota</taxon>
        <taxon>Gammaproteobacteria</taxon>
        <taxon>Cellvibrionales</taxon>
        <taxon>Spongiibacteraceae</taxon>
        <taxon>Spongiibacter</taxon>
    </lineage>
</organism>
<evidence type="ECO:0000256" key="8">
    <source>
        <dbReference type="SAM" id="Phobius"/>
    </source>
</evidence>
<gene>
    <name evidence="9" type="ORF">I6N98_00355</name>
</gene>
<feature type="transmembrane region" description="Helical" evidence="8">
    <location>
        <begin position="429"/>
        <end position="449"/>
    </location>
</feature>
<dbReference type="RefSeq" id="WP_198569863.1">
    <property type="nucleotide sequence ID" value="NZ_CP066167.1"/>
</dbReference>
<protein>
    <submittedName>
        <fullName evidence="9">Efflux RND transporter permease subunit</fullName>
    </submittedName>
</protein>
<name>A0A7T4UQ71_9GAMM</name>
<dbReference type="Proteomes" id="UP000596063">
    <property type="component" value="Chromosome"/>
</dbReference>
<dbReference type="FunFam" id="1.20.1640.10:FF:000001">
    <property type="entry name" value="Efflux pump membrane transporter"/>
    <property type="match status" value="1"/>
</dbReference>
<comment type="subcellular location">
    <subcellularLocation>
        <location evidence="1">Cell inner membrane</location>
        <topology evidence="1">Multi-pass membrane protein</topology>
    </subcellularLocation>
</comment>
<feature type="transmembrane region" description="Helical" evidence="8">
    <location>
        <begin position="332"/>
        <end position="351"/>
    </location>
</feature>
<evidence type="ECO:0000256" key="1">
    <source>
        <dbReference type="ARBA" id="ARBA00004429"/>
    </source>
</evidence>
<dbReference type="Gene3D" id="1.20.1640.10">
    <property type="entry name" value="Multidrug efflux transporter AcrB transmembrane domain"/>
    <property type="match status" value="2"/>
</dbReference>
<feature type="transmembrane region" description="Helical" evidence="8">
    <location>
        <begin position="12"/>
        <end position="32"/>
    </location>
</feature>
<dbReference type="SUPFAM" id="SSF82866">
    <property type="entry name" value="Multidrug efflux transporter AcrB transmembrane domain"/>
    <property type="match status" value="2"/>
</dbReference>
<dbReference type="Gene3D" id="3.30.70.1320">
    <property type="entry name" value="Multidrug efflux transporter AcrB pore domain like"/>
    <property type="match status" value="1"/>
</dbReference>